<dbReference type="GO" id="GO:0009653">
    <property type="term" value="P:anatomical structure morphogenesis"/>
    <property type="evidence" value="ECO:0007669"/>
    <property type="project" value="TreeGrafter"/>
</dbReference>
<gene>
    <name evidence="5" type="ORF">g.58908</name>
</gene>
<accession>A0A1B6HEX7</accession>
<reference evidence="5" key="1">
    <citation type="submission" date="2015-11" db="EMBL/GenBank/DDBJ databases">
        <title>De novo transcriptome assembly of four potential Pierce s Disease insect vectors from Arizona vineyards.</title>
        <authorList>
            <person name="Tassone E.E."/>
        </authorList>
    </citation>
    <scope>NUCLEOTIDE SEQUENCE</scope>
</reference>
<feature type="repeat" description="CSPG" evidence="4">
    <location>
        <begin position="143"/>
        <end position="227"/>
    </location>
</feature>
<evidence type="ECO:0000256" key="4">
    <source>
        <dbReference type="PROSITE-ProRule" id="PRU01201"/>
    </source>
</evidence>
<dbReference type="Pfam" id="PF16184">
    <property type="entry name" value="Cadherin_3"/>
    <property type="match status" value="2"/>
</dbReference>
<feature type="non-terminal residue" evidence="5">
    <location>
        <position position="227"/>
    </location>
</feature>
<evidence type="ECO:0008006" key="6">
    <source>
        <dbReference type="Google" id="ProtNLM"/>
    </source>
</evidence>
<evidence type="ECO:0000256" key="2">
    <source>
        <dbReference type="ARBA" id="ARBA00022737"/>
    </source>
</evidence>
<dbReference type="InterPro" id="IPR039005">
    <property type="entry name" value="CSPG_rpt"/>
</dbReference>
<feature type="repeat" description="CSPG" evidence="4">
    <location>
        <begin position="29"/>
        <end position="121"/>
    </location>
</feature>
<proteinExistence type="predicted"/>
<evidence type="ECO:0000313" key="5">
    <source>
        <dbReference type="EMBL" id="JAS73149.1"/>
    </source>
</evidence>
<dbReference type="AlphaFoldDB" id="A0A1B6HEX7"/>
<evidence type="ECO:0000256" key="3">
    <source>
        <dbReference type="ARBA" id="ARBA00023180"/>
    </source>
</evidence>
<dbReference type="InterPro" id="IPR051561">
    <property type="entry name" value="FRAS1_ECM"/>
</dbReference>
<keyword evidence="3" id="KW-0325">Glycoprotein</keyword>
<feature type="non-terminal residue" evidence="5">
    <location>
        <position position="1"/>
    </location>
</feature>
<keyword evidence="1" id="KW-0732">Signal</keyword>
<keyword evidence="2" id="KW-0677">Repeat</keyword>
<dbReference type="PANTHER" id="PTHR45739:SF8">
    <property type="entry name" value="FRAS1-RELATED EXTRACELLULAR MATRIX PROTEIN 1"/>
    <property type="match status" value="1"/>
</dbReference>
<dbReference type="PROSITE" id="PS51854">
    <property type="entry name" value="CSPG"/>
    <property type="match status" value="2"/>
</dbReference>
<dbReference type="EMBL" id="GECU01034557">
    <property type="protein sequence ID" value="JAS73149.1"/>
    <property type="molecule type" value="Transcribed_RNA"/>
</dbReference>
<name>A0A1B6HEX7_9HEMI</name>
<protein>
    <recommendedName>
        <fullName evidence="6">Chondroitin sulfate proteoglycan 4</fullName>
    </recommendedName>
</protein>
<sequence>EAESRVLLRVSDGTHHTEGILEVNASPPYVDIVNNTRLVVRQGGSAHITSHNLYADTNVNLAHQQIRFDVSDGPSQGVLELEGTLDPVKVFVQGDILQNRLSYRHNGDVTSVQDSFTLKVSVEGADSQAKFQVRVFPAGYWDPLSVANNQTLHVEESTSVPITNSFLQVKQPHVPATDITYLVMEPPRYGYLELEPVAGAVGADDREEVVSTFSQEMVNSGRLHYVQ</sequence>
<evidence type="ECO:0000256" key="1">
    <source>
        <dbReference type="ARBA" id="ARBA00022729"/>
    </source>
</evidence>
<organism evidence="5">
    <name type="scientific">Homalodisca liturata</name>
    <dbReference type="NCBI Taxonomy" id="320908"/>
    <lineage>
        <taxon>Eukaryota</taxon>
        <taxon>Metazoa</taxon>
        <taxon>Ecdysozoa</taxon>
        <taxon>Arthropoda</taxon>
        <taxon>Hexapoda</taxon>
        <taxon>Insecta</taxon>
        <taxon>Pterygota</taxon>
        <taxon>Neoptera</taxon>
        <taxon>Paraneoptera</taxon>
        <taxon>Hemiptera</taxon>
        <taxon>Auchenorrhyncha</taxon>
        <taxon>Membracoidea</taxon>
        <taxon>Cicadellidae</taxon>
        <taxon>Cicadellinae</taxon>
        <taxon>Proconiini</taxon>
        <taxon>Homalodisca</taxon>
    </lineage>
</organism>
<dbReference type="PANTHER" id="PTHR45739">
    <property type="entry name" value="MATRIX PROTEIN, PUTATIVE-RELATED"/>
    <property type="match status" value="1"/>
</dbReference>